<name>A0A8J3WB18_PLARO</name>
<dbReference type="Gene3D" id="3.10.20.310">
    <property type="entry name" value="membrane protein fhac"/>
    <property type="match status" value="1"/>
</dbReference>
<keyword evidence="6" id="KW-0472">Membrane</keyword>
<organism evidence="9 10">
    <name type="scientific">Planobispora rosea</name>
    <dbReference type="NCBI Taxonomy" id="35762"/>
    <lineage>
        <taxon>Bacteria</taxon>
        <taxon>Bacillati</taxon>
        <taxon>Actinomycetota</taxon>
        <taxon>Actinomycetes</taxon>
        <taxon>Streptosporangiales</taxon>
        <taxon>Streptosporangiaceae</taxon>
        <taxon>Planobispora</taxon>
    </lineage>
</organism>
<evidence type="ECO:0000256" key="2">
    <source>
        <dbReference type="ARBA" id="ARBA00022475"/>
    </source>
</evidence>
<dbReference type="InterPro" id="IPR034746">
    <property type="entry name" value="POTRA"/>
</dbReference>
<keyword evidence="5" id="KW-1133">Transmembrane helix</keyword>
<evidence type="ECO:0000313" key="10">
    <source>
        <dbReference type="Proteomes" id="UP000655044"/>
    </source>
</evidence>
<keyword evidence="3" id="KW-0132">Cell division</keyword>
<protein>
    <recommendedName>
        <fullName evidence="8">POTRA domain-containing protein</fullName>
    </recommendedName>
</protein>
<dbReference type="EMBL" id="BOOI01000009">
    <property type="protein sequence ID" value="GIH82685.1"/>
    <property type="molecule type" value="Genomic_DNA"/>
</dbReference>
<dbReference type="OrthoDB" id="9790760at2"/>
<keyword evidence="7" id="KW-0131">Cell cycle</keyword>
<dbReference type="PANTHER" id="PTHR37820:SF1">
    <property type="entry name" value="CELL DIVISION PROTEIN FTSQ"/>
    <property type="match status" value="1"/>
</dbReference>
<dbReference type="Pfam" id="PF08478">
    <property type="entry name" value="POTRA_1"/>
    <property type="match status" value="1"/>
</dbReference>
<dbReference type="RefSeq" id="WP_068922701.1">
    <property type="nucleotide sequence ID" value="NZ_BMQP01000004.1"/>
</dbReference>
<keyword evidence="2" id="KW-1003">Cell membrane</keyword>
<proteinExistence type="predicted"/>
<comment type="subcellular location">
    <subcellularLocation>
        <location evidence="1">Membrane</location>
    </subcellularLocation>
</comment>
<evidence type="ECO:0000256" key="6">
    <source>
        <dbReference type="ARBA" id="ARBA00023136"/>
    </source>
</evidence>
<dbReference type="GO" id="GO:0005886">
    <property type="term" value="C:plasma membrane"/>
    <property type="evidence" value="ECO:0007669"/>
    <property type="project" value="TreeGrafter"/>
</dbReference>
<evidence type="ECO:0000256" key="1">
    <source>
        <dbReference type="ARBA" id="ARBA00004370"/>
    </source>
</evidence>
<dbReference type="PROSITE" id="PS51779">
    <property type="entry name" value="POTRA"/>
    <property type="match status" value="1"/>
</dbReference>
<feature type="domain" description="POTRA" evidence="8">
    <location>
        <begin position="32"/>
        <end position="100"/>
    </location>
</feature>
<reference evidence="9" key="1">
    <citation type="submission" date="2021-01" db="EMBL/GenBank/DDBJ databases">
        <title>Whole genome shotgun sequence of Planobispora rosea NBRC 15558.</title>
        <authorList>
            <person name="Komaki H."/>
            <person name="Tamura T."/>
        </authorList>
    </citation>
    <scope>NUCLEOTIDE SEQUENCE</scope>
    <source>
        <strain evidence="9">NBRC 15558</strain>
    </source>
</reference>
<dbReference type="AlphaFoldDB" id="A0A8J3WB18"/>
<evidence type="ECO:0000256" key="7">
    <source>
        <dbReference type="ARBA" id="ARBA00023306"/>
    </source>
</evidence>
<evidence type="ECO:0000256" key="3">
    <source>
        <dbReference type="ARBA" id="ARBA00022618"/>
    </source>
</evidence>
<evidence type="ECO:0000256" key="4">
    <source>
        <dbReference type="ARBA" id="ARBA00022692"/>
    </source>
</evidence>
<accession>A0A8J3WB18</accession>
<dbReference type="InterPro" id="IPR005548">
    <property type="entry name" value="Cell_div_FtsQ/DivIB_C"/>
</dbReference>
<dbReference type="InterPro" id="IPR050487">
    <property type="entry name" value="FtsQ_DivIB"/>
</dbReference>
<evidence type="ECO:0000256" key="5">
    <source>
        <dbReference type="ARBA" id="ARBA00022989"/>
    </source>
</evidence>
<keyword evidence="4" id="KW-0812">Transmembrane</keyword>
<gene>
    <name evidence="9" type="ORF">Pro02_10930</name>
</gene>
<sequence>MANRAWRTAFLALLTVGVVGTAAWLVFVSPVLGVREVRVSGNLAVPAPEIKRAAGVADGKPLATVDLAEVEGRIAAIRRIESVRADRHWPGTLVIEVVEREPVAAVPMGAKAAVVDRHGVVVEIKDIAPPTLPVLRLSRPGPGDPATEAALAVVGVLPEELLRRVAEVVAPSPEAVSLRLRDGRSVMWGGRDRAEDKARVLTALLRQPADSYDVSSPDVVAVD</sequence>
<dbReference type="GO" id="GO:0051301">
    <property type="term" value="P:cell division"/>
    <property type="evidence" value="ECO:0007669"/>
    <property type="project" value="UniProtKB-KW"/>
</dbReference>
<dbReference type="PANTHER" id="PTHR37820">
    <property type="entry name" value="CELL DIVISION PROTEIN DIVIB"/>
    <property type="match status" value="1"/>
</dbReference>
<keyword evidence="10" id="KW-1185">Reference proteome</keyword>
<dbReference type="InterPro" id="IPR013685">
    <property type="entry name" value="POTRA_FtsQ_type"/>
</dbReference>
<dbReference type="Pfam" id="PF03799">
    <property type="entry name" value="FtsQ_DivIB_C"/>
    <property type="match status" value="1"/>
</dbReference>
<comment type="caution">
    <text evidence="9">The sequence shown here is derived from an EMBL/GenBank/DDBJ whole genome shotgun (WGS) entry which is preliminary data.</text>
</comment>
<evidence type="ECO:0000313" key="9">
    <source>
        <dbReference type="EMBL" id="GIH82685.1"/>
    </source>
</evidence>
<dbReference type="Proteomes" id="UP000655044">
    <property type="component" value="Unassembled WGS sequence"/>
</dbReference>
<evidence type="ECO:0000259" key="8">
    <source>
        <dbReference type="PROSITE" id="PS51779"/>
    </source>
</evidence>